<evidence type="ECO:0000259" key="8">
    <source>
        <dbReference type="PROSITE" id="PS51293"/>
    </source>
</evidence>
<dbReference type="Pfam" id="PF16495">
    <property type="entry name" value="SWIRM-assoc_1"/>
    <property type="match status" value="1"/>
</dbReference>
<dbReference type="CDD" id="cd02336">
    <property type="entry name" value="ZZ_RSC8"/>
    <property type="match status" value="1"/>
</dbReference>
<feature type="compositionally biased region" description="Low complexity" evidence="5">
    <location>
        <begin position="57"/>
        <end position="79"/>
    </location>
</feature>
<keyword evidence="3" id="KW-0804">Transcription</keyword>
<dbReference type="InterPro" id="IPR001005">
    <property type="entry name" value="SANT/Myb"/>
</dbReference>
<evidence type="ECO:0000259" key="7">
    <source>
        <dbReference type="PROSITE" id="PS50934"/>
    </source>
</evidence>
<dbReference type="FunFam" id="1.10.10.10:FF:000020">
    <property type="entry name" value="SWI/SNF complex subunit SMARCC2 isoform c"/>
    <property type="match status" value="1"/>
</dbReference>
<feature type="compositionally biased region" description="Basic and acidic residues" evidence="5">
    <location>
        <begin position="520"/>
        <end position="535"/>
    </location>
</feature>
<gene>
    <name evidence="9" type="ORF">M419DRAFT_95080</name>
</gene>
<protein>
    <submittedName>
        <fullName evidence="9">SWIRM-domain-containing protein</fullName>
    </submittedName>
</protein>
<evidence type="ECO:0000256" key="1">
    <source>
        <dbReference type="ARBA" id="ARBA00023015"/>
    </source>
</evidence>
<dbReference type="InterPro" id="IPR007526">
    <property type="entry name" value="SWIRM"/>
</dbReference>
<proteinExistence type="predicted"/>
<evidence type="ECO:0000256" key="3">
    <source>
        <dbReference type="ARBA" id="ARBA00023163"/>
    </source>
</evidence>
<dbReference type="Gene3D" id="1.10.10.10">
    <property type="entry name" value="Winged helix-like DNA-binding domain superfamily/Winged helix DNA-binding domain"/>
    <property type="match status" value="1"/>
</dbReference>
<dbReference type="PROSITE" id="PS51293">
    <property type="entry name" value="SANT"/>
    <property type="match status" value="1"/>
</dbReference>
<dbReference type="GO" id="GO:0006338">
    <property type="term" value="P:chromatin remodeling"/>
    <property type="evidence" value="ECO:0007669"/>
    <property type="project" value="UniProtKB-ARBA"/>
</dbReference>
<dbReference type="AlphaFoldDB" id="A0A024SH35"/>
<feature type="domain" description="SWIRM" evidence="7">
    <location>
        <begin position="134"/>
        <end position="231"/>
    </location>
</feature>
<evidence type="ECO:0000256" key="5">
    <source>
        <dbReference type="SAM" id="MobiDB-lite"/>
    </source>
</evidence>
<dbReference type="InterPro" id="IPR017884">
    <property type="entry name" value="SANT_dom"/>
</dbReference>
<keyword evidence="1" id="KW-0805">Transcription regulation</keyword>
<keyword evidence="4" id="KW-0539">Nucleus</keyword>
<feature type="compositionally biased region" description="Polar residues" evidence="5">
    <location>
        <begin position="678"/>
        <end position="691"/>
    </location>
</feature>
<dbReference type="PANTHER" id="PTHR12802">
    <property type="entry name" value="SWI/SNF COMPLEX-RELATED"/>
    <property type="match status" value="1"/>
</dbReference>
<dbReference type="Gene3D" id="1.10.10.60">
    <property type="entry name" value="Homeodomain-like"/>
    <property type="match status" value="1"/>
</dbReference>
<evidence type="ECO:0000313" key="10">
    <source>
        <dbReference type="Proteomes" id="UP000024376"/>
    </source>
</evidence>
<dbReference type="GO" id="GO:0045893">
    <property type="term" value="P:positive regulation of DNA-templated transcription"/>
    <property type="evidence" value="ECO:0007669"/>
    <property type="project" value="TreeGrafter"/>
</dbReference>
<dbReference type="GO" id="GO:0016514">
    <property type="term" value="C:SWI/SNF complex"/>
    <property type="evidence" value="ECO:0007669"/>
    <property type="project" value="TreeGrafter"/>
</dbReference>
<dbReference type="InterPro" id="IPR032451">
    <property type="entry name" value="SMARCC_C"/>
</dbReference>
<dbReference type="Proteomes" id="UP000024376">
    <property type="component" value="Unassembled WGS sequence"/>
</dbReference>
<dbReference type="InterPro" id="IPR036388">
    <property type="entry name" value="WH-like_DNA-bd_sf"/>
</dbReference>
<dbReference type="HOGENOM" id="CLU_004447_3_0_1"/>
<dbReference type="GO" id="GO:0003677">
    <property type="term" value="F:DNA binding"/>
    <property type="evidence" value="ECO:0007669"/>
    <property type="project" value="UniProtKB-KW"/>
</dbReference>
<feature type="domain" description="SANT" evidence="8">
    <location>
        <begin position="389"/>
        <end position="440"/>
    </location>
</feature>
<reference evidence="10" key="1">
    <citation type="journal article" date="2013" name="Ind. Biotechnol.">
        <title>Comparative genomics analysis of Trichoderma reesei strains.</title>
        <authorList>
            <person name="Koike H."/>
            <person name="Aerts A."/>
            <person name="LaButti K."/>
            <person name="Grigoriev I.V."/>
            <person name="Baker S.E."/>
        </authorList>
    </citation>
    <scope>NUCLEOTIDE SEQUENCE [LARGE SCALE GENOMIC DNA]</scope>
    <source>
        <strain evidence="10">ATCC 56765 / BCRC 32924 / NRRL 11460 / Rut C-30</strain>
    </source>
</reference>
<sequence length="691" mass="74959">MDDSTAFGSPGTAASPAANPALSQPPSQSNVKSQDSQDVQMSEESSSAEQATQGGESPAAGAAVDASDAPSDSAAPNAAGRLDEEMGDVSEDKQGLSAGSNDAAAASNGGVETKSKEAFESAARDHLISQTHAIVLPSYSTWFDMNSIHDIERKAMAEFFNNRNRSKTPAVYKDYRDFMINTYRLNPAEYLTMTACRRNLAGDVCAIMRVHAFLEQWGLINYQVDADQRPSHVGPPFTGHFKIICDTPRGLQPWQPAADPVVLEGKKNRDTEEKANASAPSKGDLNLGIGRNIYEASAKGTPITKSESQRNGDDASIEETAKAPVSKVNCHQCGNDCTRIYYHSSQSDARAKAKFDLCPNCFTEGRLPANHSSSMYSKVENPTYTSVLDRDAPWTDAEILRLLEGLERFDDDWGEIAEHVGTRTREECVLQFLQLDIEEKYLDSEAPTNNPTGLSMLGSQHGHLPFSQVDNPVMSVVGFLASLADPASTAAAANRSADELKRNLRKQLDGANQTGNAAAGDKKENEVDKAESMDVDFRQTTVTTTTTTTTSTTKTSLASIPLASIGARGAVFASHEEREMTRLVSAASNVMLQKLELKLKYFDEMEELLREERRELERGRQQLFLDRLAFKRQVQAIQDTLNAAAEVGGAQGARMAQDITMDGEKLGFQPVLDGQSMLPPSSSGQVKTFEA</sequence>
<feature type="compositionally biased region" description="Polar residues" evidence="5">
    <location>
        <begin position="21"/>
        <end position="40"/>
    </location>
</feature>
<dbReference type="PROSITE" id="PS50090">
    <property type="entry name" value="MYB_LIKE"/>
    <property type="match status" value="1"/>
</dbReference>
<feature type="region of interest" description="Disordered" evidence="5">
    <location>
        <begin position="299"/>
        <end position="321"/>
    </location>
</feature>
<dbReference type="PANTHER" id="PTHR12802:SF41">
    <property type="entry name" value="BRAHMA ASSOCIATED PROTEIN 155 KDA"/>
    <property type="match status" value="1"/>
</dbReference>
<feature type="domain" description="Myb-like" evidence="6">
    <location>
        <begin position="390"/>
        <end position="436"/>
    </location>
</feature>
<name>A0A024SH35_HYPJR</name>
<keyword evidence="2" id="KW-0238">DNA-binding</keyword>
<feature type="region of interest" description="Disordered" evidence="5">
    <location>
        <begin position="509"/>
        <end position="535"/>
    </location>
</feature>
<dbReference type="KEGG" id="trr:M419DRAFT_95080"/>
<dbReference type="GO" id="GO:0042393">
    <property type="term" value="F:histone binding"/>
    <property type="evidence" value="ECO:0007669"/>
    <property type="project" value="TreeGrafter"/>
</dbReference>
<dbReference type="CDD" id="cd00167">
    <property type="entry name" value="SANT"/>
    <property type="match status" value="1"/>
</dbReference>
<dbReference type="InterPro" id="IPR041984">
    <property type="entry name" value="Rsc8/Ssr1/Ssr2_ZZ"/>
</dbReference>
<feature type="compositionally biased region" description="Low complexity" evidence="5">
    <location>
        <begin position="97"/>
        <end position="110"/>
    </location>
</feature>
<dbReference type="PROSITE" id="PS50934">
    <property type="entry name" value="SWIRM"/>
    <property type="match status" value="1"/>
</dbReference>
<dbReference type="EMBL" id="KI911140">
    <property type="protein sequence ID" value="ETS05117.1"/>
    <property type="molecule type" value="Genomic_DNA"/>
</dbReference>
<feature type="region of interest" description="Disordered" evidence="5">
    <location>
        <begin position="670"/>
        <end position="691"/>
    </location>
</feature>
<dbReference type="Pfam" id="PF00249">
    <property type="entry name" value="Myb_DNA-binding"/>
    <property type="match status" value="1"/>
</dbReference>
<feature type="region of interest" description="Disordered" evidence="5">
    <location>
        <begin position="1"/>
        <end position="112"/>
    </location>
</feature>
<dbReference type="SMART" id="SM00717">
    <property type="entry name" value="SANT"/>
    <property type="match status" value="1"/>
</dbReference>
<dbReference type="Pfam" id="PF04433">
    <property type="entry name" value="SWIRM"/>
    <property type="match status" value="1"/>
</dbReference>
<accession>A0A024SH35</accession>
<evidence type="ECO:0000256" key="4">
    <source>
        <dbReference type="ARBA" id="ARBA00023242"/>
    </source>
</evidence>
<dbReference type="InterPro" id="IPR009057">
    <property type="entry name" value="Homeodomain-like_sf"/>
</dbReference>
<dbReference type="OrthoDB" id="118550at2759"/>
<organism evidence="9 10">
    <name type="scientific">Hypocrea jecorina (strain ATCC 56765 / BCRC 32924 / NRRL 11460 / Rut C-30)</name>
    <name type="common">Trichoderma reesei</name>
    <dbReference type="NCBI Taxonomy" id="1344414"/>
    <lineage>
        <taxon>Eukaryota</taxon>
        <taxon>Fungi</taxon>
        <taxon>Dikarya</taxon>
        <taxon>Ascomycota</taxon>
        <taxon>Pezizomycotina</taxon>
        <taxon>Sordariomycetes</taxon>
        <taxon>Hypocreomycetidae</taxon>
        <taxon>Hypocreales</taxon>
        <taxon>Hypocreaceae</taxon>
        <taxon>Trichoderma</taxon>
    </lineage>
</organism>
<dbReference type="SUPFAM" id="SSF46689">
    <property type="entry name" value="Homeodomain-like"/>
    <property type="match status" value="2"/>
</dbReference>
<evidence type="ECO:0000313" key="9">
    <source>
        <dbReference type="EMBL" id="ETS05117.1"/>
    </source>
</evidence>
<evidence type="ECO:0000256" key="2">
    <source>
        <dbReference type="ARBA" id="ARBA00023125"/>
    </source>
</evidence>
<dbReference type="FunFam" id="1.10.10.60:FF:000014">
    <property type="entry name" value="SWI/SNF complex subunit SMARCC2 isoform C"/>
    <property type="match status" value="1"/>
</dbReference>
<evidence type="ECO:0000259" key="6">
    <source>
        <dbReference type="PROSITE" id="PS50090"/>
    </source>
</evidence>